<dbReference type="AlphaFoldDB" id="A0A250X204"/>
<dbReference type="Proteomes" id="UP000232323">
    <property type="component" value="Unassembled WGS sequence"/>
</dbReference>
<sequence length="146" mass="16773">MSREFRRLNTQIVQHANAGQWKKCAEGYKELYDMLRKVENFKSQDGMSRLWSLSGYTSIFIDEHERATEADITYIKAVSKDGGLPPEERALAGFSLGFILWLARRREDAMKAYKQVLKLIITEEQKKKPIIGMSGHPSTAGREFDD</sequence>
<dbReference type="EMBL" id="BEGY01000020">
    <property type="protein sequence ID" value="GAX76922.1"/>
    <property type="molecule type" value="Genomic_DNA"/>
</dbReference>
<evidence type="ECO:0000313" key="2">
    <source>
        <dbReference type="Proteomes" id="UP000232323"/>
    </source>
</evidence>
<protein>
    <submittedName>
        <fullName evidence="1">Uncharacterized protein</fullName>
    </submittedName>
</protein>
<dbReference type="SUPFAM" id="SSF48452">
    <property type="entry name" value="TPR-like"/>
    <property type="match status" value="1"/>
</dbReference>
<gene>
    <name evidence="1" type="ORF">CEUSTIGMA_g4369.t1</name>
</gene>
<accession>A0A250X204</accession>
<keyword evidence="2" id="KW-1185">Reference proteome</keyword>
<dbReference type="InterPro" id="IPR011990">
    <property type="entry name" value="TPR-like_helical_dom_sf"/>
</dbReference>
<name>A0A250X204_9CHLO</name>
<reference evidence="1 2" key="1">
    <citation type="submission" date="2017-08" db="EMBL/GenBank/DDBJ databases">
        <title>Acidophilic green algal genome provides insights into adaptation to an acidic environment.</title>
        <authorList>
            <person name="Hirooka S."/>
            <person name="Hirose Y."/>
            <person name="Kanesaki Y."/>
            <person name="Higuchi S."/>
            <person name="Fujiwara T."/>
            <person name="Onuma R."/>
            <person name="Era A."/>
            <person name="Ohbayashi R."/>
            <person name="Uzuka A."/>
            <person name="Nozaki H."/>
            <person name="Yoshikawa H."/>
            <person name="Miyagishima S.Y."/>
        </authorList>
    </citation>
    <scope>NUCLEOTIDE SEQUENCE [LARGE SCALE GENOMIC DNA]</scope>
    <source>
        <strain evidence="1 2">NIES-2499</strain>
    </source>
</reference>
<evidence type="ECO:0000313" key="1">
    <source>
        <dbReference type="EMBL" id="GAX76922.1"/>
    </source>
</evidence>
<proteinExistence type="predicted"/>
<organism evidence="1 2">
    <name type="scientific">Chlamydomonas eustigma</name>
    <dbReference type="NCBI Taxonomy" id="1157962"/>
    <lineage>
        <taxon>Eukaryota</taxon>
        <taxon>Viridiplantae</taxon>
        <taxon>Chlorophyta</taxon>
        <taxon>core chlorophytes</taxon>
        <taxon>Chlorophyceae</taxon>
        <taxon>CS clade</taxon>
        <taxon>Chlamydomonadales</taxon>
        <taxon>Chlamydomonadaceae</taxon>
        <taxon>Chlamydomonas</taxon>
    </lineage>
</organism>
<comment type="caution">
    <text evidence="1">The sequence shown here is derived from an EMBL/GenBank/DDBJ whole genome shotgun (WGS) entry which is preliminary data.</text>
</comment>